<evidence type="ECO:0000256" key="4">
    <source>
        <dbReference type="ARBA" id="ARBA00022614"/>
    </source>
</evidence>
<dbReference type="GO" id="GO:0005737">
    <property type="term" value="C:cytoplasm"/>
    <property type="evidence" value="ECO:0007669"/>
    <property type="project" value="UniProtKB-SubCell"/>
</dbReference>
<keyword evidence="3" id="KW-0963">Cytoplasm</keyword>
<keyword evidence="5" id="KW-0677">Repeat</keyword>
<evidence type="ECO:0000313" key="6">
    <source>
        <dbReference type="EMBL" id="CAL1599469.1"/>
    </source>
</evidence>
<accession>A0AAV2LIN4</accession>
<dbReference type="PANTHER" id="PTHR46545">
    <property type="entry name" value="LEUCINE-RICH REPEAT-CONTAINING PROTEIN 51"/>
    <property type="match status" value="1"/>
</dbReference>
<dbReference type="AlphaFoldDB" id="A0AAV2LIN4"/>
<dbReference type="InterPro" id="IPR032675">
    <property type="entry name" value="LRR_dom_sf"/>
</dbReference>
<name>A0AAV2LIN4_KNICA</name>
<organism evidence="6 7">
    <name type="scientific">Knipowitschia caucasica</name>
    <name type="common">Caucasian dwarf goby</name>
    <name type="synonym">Pomatoschistus caucasicus</name>
    <dbReference type="NCBI Taxonomy" id="637954"/>
    <lineage>
        <taxon>Eukaryota</taxon>
        <taxon>Metazoa</taxon>
        <taxon>Chordata</taxon>
        <taxon>Craniata</taxon>
        <taxon>Vertebrata</taxon>
        <taxon>Euteleostomi</taxon>
        <taxon>Actinopterygii</taxon>
        <taxon>Neopterygii</taxon>
        <taxon>Teleostei</taxon>
        <taxon>Neoteleostei</taxon>
        <taxon>Acanthomorphata</taxon>
        <taxon>Gobiaria</taxon>
        <taxon>Gobiiformes</taxon>
        <taxon>Gobioidei</taxon>
        <taxon>Gobiidae</taxon>
        <taxon>Gobiinae</taxon>
        <taxon>Knipowitschia</taxon>
    </lineage>
</organism>
<dbReference type="PANTHER" id="PTHR46545:SF1">
    <property type="entry name" value="LEUCINE-RICH REPEAT-CONTAINING PROTEIN 51"/>
    <property type="match status" value="1"/>
</dbReference>
<reference evidence="6 7" key="1">
    <citation type="submission" date="2024-04" db="EMBL/GenBank/DDBJ databases">
        <authorList>
            <person name="Waldvogel A.-M."/>
            <person name="Schoenle A."/>
        </authorList>
    </citation>
    <scope>NUCLEOTIDE SEQUENCE [LARGE SCALE GENOMIC DNA]</scope>
</reference>
<evidence type="ECO:0000256" key="2">
    <source>
        <dbReference type="ARBA" id="ARBA00014223"/>
    </source>
</evidence>
<evidence type="ECO:0000313" key="7">
    <source>
        <dbReference type="Proteomes" id="UP001497482"/>
    </source>
</evidence>
<evidence type="ECO:0000256" key="1">
    <source>
        <dbReference type="ARBA" id="ARBA00004496"/>
    </source>
</evidence>
<dbReference type="Pfam" id="PF14580">
    <property type="entry name" value="LRR_9"/>
    <property type="match status" value="1"/>
</dbReference>
<evidence type="ECO:0000256" key="3">
    <source>
        <dbReference type="ARBA" id="ARBA00022490"/>
    </source>
</evidence>
<dbReference type="SUPFAM" id="SSF52058">
    <property type="entry name" value="L domain-like"/>
    <property type="match status" value="1"/>
</dbReference>
<dbReference type="InterPro" id="IPR001611">
    <property type="entry name" value="Leu-rich_rpt"/>
</dbReference>
<dbReference type="PROSITE" id="PS51450">
    <property type="entry name" value="LRR"/>
    <property type="match status" value="1"/>
</dbReference>
<dbReference type="Proteomes" id="UP001497482">
    <property type="component" value="Chromosome 23"/>
</dbReference>
<proteinExistence type="predicted"/>
<protein>
    <recommendedName>
        <fullName evidence="2">Leucine-rich repeat-containing protein 51</fullName>
    </recommendedName>
</protein>
<sequence length="252" mass="28336">MYDPPVDLSFKDLTTLTDATAEVPRCGVRILTTTSDGKYRSRAVRLNNNNISNLTGLGFLLGHFLSQPSLLGWLDLSFNKLEHIDSVFCDMPELRILYLHGNCISNLNEVDKLRQLQYLHTITLHGNKVESTNGYRAHVIAVLPALKHMDFSGVSKDERELANIKFKGGLEEPHGVVSAIEGDKGGGGEQQGGVSDDQAVQRRLRAQDYWDLCMSRSTRPQRSRLLGLCLHAAASLWYDKEKRKDHGYFPRR</sequence>
<dbReference type="EMBL" id="OZ035845">
    <property type="protein sequence ID" value="CAL1599469.1"/>
    <property type="molecule type" value="Genomic_DNA"/>
</dbReference>
<gene>
    <name evidence="6" type="ORF">KC01_LOCUS27737</name>
</gene>
<comment type="subcellular location">
    <subcellularLocation>
        <location evidence="1">Cytoplasm</location>
    </subcellularLocation>
</comment>
<evidence type="ECO:0000256" key="5">
    <source>
        <dbReference type="ARBA" id="ARBA00022737"/>
    </source>
</evidence>
<keyword evidence="4" id="KW-0433">Leucine-rich repeat</keyword>
<keyword evidence="7" id="KW-1185">Reference proteome</keyword>
<dbReference type="Gene3D" id="3.80.10.10">
    <property type="entry name" value="Ribonuclease Inhibitor"/>
    <property type="match status" value="1"/>
</dbReference>